<comment type="caution">
    <text evidence="2">The sequence shown here is derived from an EMBL/GenBank/DDBJ whole genome shotgun (WGS) entry which is preliminary data.</text>
</comment>
<proteinExistence type="predicted"/>
<sequence length="76" mass="8424">MQALGIHAVVNIIIYIVFVGISFQVVKNVDVSKFMKPGHIFESQVLLLLFAIGLGYIVGSFFIAFIDTSMQLSNLF</sequence>
<evidence type="ECO:0000313" key="3">
    <source>
        <dbReference type="Proteomes" id="UP000677218"/>
    </source>
</evidence>
<gene>
    <name evidence="2" type="ORF">LCB40_09820</name>
</gene>
<reference evidence="2" key="1">
    <citation type="submission" date="2020-08" db="EMBL/GenBank/DDBJ databases">
        <title>Taxonomic study for Lactobacillus species isolated from hardwood bark.</title>
        <authorList>
            <person name="Tohno M."/>
            <person name="Tanizawa Y."/>
        </authorList>
    </citation>
    <scope>NUCLEOTIDE SEQUENCE</scope>
    <source>
        <strain evidence="2">B40</strain>
    </source>
</reference>
<dbReference type="InterPro" id="IPR009526">
    <property type="entry name" value="DUF1146"/>
</dbReference>
<keyword evidence="1" id="KW-0812">Transmembrane</keyword>
<accession>A0A916QJU1</accession>
<dbReference type="RefSeq" id="WP_212780796.1">
    <property type="nucleotide sequence ID" value="NZ_BMAY01000006.1"/>
</dbReference>
<feature type="transmembrane region" description="Helical" evidence="1">
    <location>
        <begin position="46"/>
        <end position="66"/>
    </location>
</feature>
<name>A0A916QJU1_9LACO</name>
<dbReference type="Proteomes" id="UP000677218">
    <property type="component" value="Unassembled WGS sequence"/>
</dbReference>
<evidence type="ECO:0000313" key="2">
    <source>
        <dbReference type="EMBL" id="GFZ27102.1"/>
    </source>
</evidence>
<keyword evidence="1" id="KW-1133">Transmembrane helix</keyword>
<keyword evidence="1" id="KW-0472">Membrane</keyword>
<dbReference type="EMBL" id="BMAY01000006">
    <property type="protein sequence ID" value="GFZ27102.1"/>
    <property type="molecule type" value="Genomic_DNA"/>
</dbReference>
<dbReference type="NCBIfam" id="TIGR02327">
    <property type="entry name" value="int_mem_ywzB"/>
    <property type="match status" value="1"/>
</dbReference>
<dbReference type="AlphaFoldDB" id="A0A916QJU1"/>
<protein>
    <submittedName>
        <fullName evidence="2">Membrane protein</fullName>
    </submittedName>
</protein>
<feature type="transmembrane region" description="Helical" evidence="1">
    <location>
        <begin position="6"/>
        <end position="26"/>
    </location>
</feature>
<evidence type="ECO:0000256" key="1">
    <source>
        <dbReference type="SAM" id="Phobius"/>
    </source>
</evidence>
<organism evidence="2 3">
    <name type="scientific">Lactobacillus corticis</name>
    <dbReference type="NCBI Taxonomy" id="2201249"/>
    <lineage>
        <taxon>Bacteria</taxon>
        <taxon>Bacillati</taxon>
        <taxon>Bacillota</taxon>
        <taxon>Bacilli</taxon>
        <taxon>Lactobacillales</taxon>
        <taxon>Lactobacillaceae</taxon>
        <taxon>Lactobacillus</taxon>
    </lineage>
</organism>
<keyword evidence="3" id="KW-1185">Reference proteome</keyword>
<dbReference type="Pfam" id="PF06612">
    <property type="entry name" value="DUF1146"/>
    <property type="match status" value="1"/>
</dbReference>